<gene>
    <name evidence="1" type="ORF">SAMN05444337_0252</name>
</gene>
<dbReference type="Pfam" id="PF13412">
    <property type="entry name" value="HTH_24"/>
    <property type="match status" value="1"/>
</dbReference>
<accession>A0A1M6C136</accession>
<reference evidence="2" key="1">
    <citation type="submission" date="2016-11" db="EMBL/GenBank/DDBJ databases">
        <authorList>
            <person name="Varghese N."/>
            <person name="Submissions S."/>
        </authorList>
    </citation>
    <scope>NUCLEOTIDE SEQUENCE [LARGE SCALE GENOMIC DNA]</scope>
    <source>
        <strain evidence="2">DSM 22807</strain>
    </source>
</reference>
<dbReference type="InterPro" id="IPR019238">
    <property type="entry name" value="AbiEi_2"/>
</dbReference>
<organism evidence="1 2">
    <name type="scientific">Flavobacterium haoranii</name>
    <dbReference type="NCBI Taxonomy" id="683124"/>
    <lineage>
        <taxon>Bacteria</taxon>
        <taxon>Pseudomonadati</taxon>
        <taxon>Bacteroidota</taxon>
        <taxon>Flavobacteriia</taxon>
        <taxon>Flavobacteriales</taxon>
        <taxon>Flavobacteriaceae</taxon>
        <taxon>Flavobacterium</taxon>
    </lineage>
</organism>
<dbReference type="Pfam" id="PF09952">
    <property type="entry name" value="AbiEi_2"/>
    <property type="match status" value="1"/>
</dbReference>
<dbReference type="EMBL" id="FQZH01000001">
    <property type="protein sequence ID" value="SHI54745.1"/>
    <property type="molecule type" value="Genomic_DNA"/>
</dbReference>
<keyword evidence="2" id="KW-1185">Reference proteome</keyword>
<evidence type="ECO:0008006" key="3">
    <source>
        <dbReference type="Google" id="ProtNLM"/>
    </source>
</evidence>
<dbReference type="RefSeq" id="WP_072783349.1">
    <property type="nucleotide sequence ID" value="NZ_CP045292.1"/>
</dbReference>
<evidence type="ECO:0000313" key="1">
    <source>
        <dbReference type="EMBL" id="SHI54745.1"/>
    </source>
</evidence>
<name>A0A1M6C136_9FLAO</name>
<proteinExistence type="predicted"/>
<dbReference type="AlphaFoldDB" id="A0A1M6C136"/>
<evidence type="ECO:0000313" key="2">
    <source>
        <dbReference type="Proteomes" id="UP000184232"/>
    </source>
</evidence>
<dbReference type="Proteomes" id="UP000184232">
    <property type="component" value="Unassembled WGS sequence"/>
</dbReference>
<protein>
    <recommendedName>
        <fullName evidence="3">Winged helix-turn-helix DNA-binding</fullName>
    </recommendedName>
</protein>
<sequence>MYKDNDFIYEAFSNLQELVKTEITVDSNREPYDAVIQIKGQSFYCLAKKNARNSNLGIIINSINVFQKSINSNKKILFVGEYIAKDVAETLMENNINYLDVAGNCYINTDTIKIIIEGRKQIKPKNVNQARAFQEAGLKLLLLLLSLEESSEYSYRVLADKSNIALGSVSQIMKELEENNFILKTNDKRIIKNREELIERWVVAYNETLKPRLFRKSYKAINLEELRKTVNNSDDNLIFFGGEPAAEKITNYLKPLEYIIYTNEELNQLGKQLKLIPDQEGNVKVYNTCWTENLFNKYSHVAPSLVVYADLIGSGNNRNIETAKMILENEL</sequence>
<dbReference type="STRING" id="683124.SAMN05444337_0252"/>